<gene>
    <name evidence="8" type="ORF">G5S42_08570</name>
</gene>
<feature type="transmembrane region" description="Helical" evidence="5">
    <location>
        <begin position="167"/>
        <end position="186"/>
    </location>
</feature>
<keyword evidence="4 5" id="KW-0472">Membrane</keyword>
<feature type="signal peptide" evidence="6">
    <location>
        <begin position="1"/>
        <end position="20"/>
    </location>
</feature>
<evidence type="ECO:0000313" key="8">
    <source>
        <dbReference type="EMBL" id="NUX99758.1"/>
    </source>
</evidence>
<evidence type="ECO:0000256" key="1">
    <source>
        <dbReference type="ARBA" id="ARBA00004141"/>
    </source>
</evidence>
<comment type="subcellular location">
    <subcellularLocation>
        <location evidence="1">Membrane</location>
        <topology evidence="1">Multi-pass membrane protein</topology>
    </subcellularLocation>
</comment>
<dbReference type="Proteomes" id="UP000594380">
    <property type="component" value="Unassembled WGS sequence"/>
</dbReference>
<evidence type="ECO:0000259" key="7">
    <source>
        <dbReference type="Pfam" id="PF01794"/>
    </source>
</evidence>
<evidence type="ECO:0000256" key="6">
    <source>
        <dbReference type="SAM" id="SignalP"/>
    </source>
</evidence>
<feature type="chain" id="PRO_5031250102" description="Ferric oxidoreductase domain-containing protein" evidence="6">
    <location>
        <begin position="21"/>
        <end position="190"/>
    </location>
</feature>
<feature type="transmembrane region" description="Helical" evidence="5">
    <location>
        <begin position="39"/>
        <end position="61"/>
    </location>
</feature>
<dbReference type="AlphaFoldDB" id="A0A7Y6JWU9"/>
<keyword evidence="3 5" id="KW-1133">Transmembrane helix</keyword>
<evidence type="ECO:0000256" key="5">
    <source>
        <dbReference type="SAM" id="Phobius"/>
    </source>
</evidence>
<feature type="transmembrane region" description="Helical" evidence="5">
    <location>
        <begin position="73"/>
        <end position="94"/>
    </location>
</feature>
<protein>
    <recommendedName>
        <fullName evidence="7">Ferric oxidoreductase domain-containing protein</fullName>
    </recommendedName>
</protein>
<feature type="transmembrane region" description="Helical" evidence="5">
    <location>
        <begin position="114"/>
        <end position="136"/>
    </location>
</feature>
<sequence>MTRWKLFGVLTICASCFAVAAFALAPDWVRSLQYVVRATARTSFVLFLAVFMAAPLVKLAPSVPTRALARERRYIGLSFAVSQFLHALALVAYVGTAPEAFWAGRTTVTNIPGFIGYLMILLLTATSFATPARLIGPENWKKLHLLGVWILAIIFAGSFFTRVHLHASYLAPGMAMVAAMLLRVAARFGT</sequence>
<proteinExistence type="predicted"/>
<feature type="transmembrane region" description="Helical" evidence="5">
    <location>
        <begin position="143"/>
        <end position="161"/>
    </location>
</feature>
<dbReference type="InterPro" id="IPR013130">
    <property type="entry name" value="Fe3_Rdtase_TM_dom"/>
</dbReference>
<organism evidence="8 9">
    <name type="scientific">Paraburkholderia youngii</name>
    <dbReference type="NCBI Taxonomy" id="2782701"/>
    <lineage>
        <taxon>Bacteria</taxon>
        <taxon>Pseudomonadati</taxon>
        <taxon>Pseudomonadota</taxon>
        <taxon>Betaproteobacteria</taxon>
        <taxon>Burkholderiales</taxon>
        <taxon>Burkholderiaceae</taxon>
        <taxon>Paraburkholderia</taxon>
    </lineage>
</organism>
<dbReference type="GO" id="GO:0016020">
    <property type="term" value="C:membrane"/>
    <property type="evidence" value="ECO:0007669"/>
    <property type="project" value="UniProtKB-SubCell"/>
</dbReference>
<keyword evidence="2 5" id="KW-0812">Transmembrane</keyword>
<accession>A0A7Y6JWU9</accession>
<reference evidence="8 9" key="1">
    <citation type="submission" date="2020-02" db="EMBL/GenBank/DDBJ databases">
        <title>Paraburkholderia simonii sp. nov. and Paraburkholderia youngii sp. nov. Brazilian and Mexican Mimosa-associated rhizobia.</title>
        <authorList>
            <person name="Mavima L."/>
            <person name="Beukes C.W."/>
            <person name="Chan W.Y."/>
            <person name="Palmer M."/>
            <person name="De Meyer S.E."/>
            <person name="James E.K."/>
            <person name="Venter S.N."/>
            <person name="Steenkamp E.T."/>
        </authorList>
    </citation>
    <scope>NUCLEOTIDE SEQUENCE [LARGE SCALE GENOMIC DNA]</scope>
    <source>
        <strain evidence="8 9">JPY169</strain>
    </source>
</reference>
<name>A0A7Y6JWU9_9BURK</name>
<evidence type="ECO:0000313" key="9">
    <source>
        <dbReference type="Proteomes" id="UP000594380"/>
    </source>
</evidence>
<dbReference type="RefSeq" id="WP_176106357.1">
    <property type="nucleotide sequence ID" value="NZ_JAALDK010000001.1"/>
</dbReference>
<keyword evidence="6" id="KW-0732">Signal</keyword>
<evidence type="ECO:0000256" key="4">
    <source>
        <dbReference type="ARBA" id="ARBA00023136"/>
    </source>
</evidence>
<evidence type="ECO:0000256" key="3">
    <source>
        <dbReference type="ARBA" id="ARBA00022989"/>
    </source>
</evidence>
<evidence type="ECO:0000256" key="2">
    <source>
        <dbReference type="ARBA" id="ARBA00022692"/>
    </source>
</evidence>
<dbReference type="EMBL" id="JAALDK010000001">
    <property type="protein sequence ID" value="NUX99758.1"/>
    <property type="molecule type" value="Genomic_DNA"/>
</dbReference>
<dbReference type="Pfam" id="PF01794">
    <property type="entry name" value="Ferric_reduct"/>
    <property type="match status" value="1"/>
</dbReference>
<feature type="domain" description="Ferric oxidoreductase" evidence="7">
    <location>
        <begin position="40"/>
        <end position="154"/>
    </location>
</feature>
<dbReference type="GeneID" id="301100387"/>
<comment type="caution">
    <text evidence="8">The sequence shown here is derived from an EMBL/GenBank/DDBJ whole genome shotgun (WGS) entry which is preliminary data.</text>
</comment>